<comment type="caution">
    <text evidence="1">The sequence shown here is derived from an EMBL/GenBank/DDBJ whole genome shotgun (WGS) entry which is preliminary data.</text>
</comment>
<dbReference type="Proteomes" id="UP000824074">
    <property type="component" value="Unassembled WGS sequence"/>
</dbReference>
<evidence type="ECO:0000313" key="1">
    <source>
        <dbReference type="EMBL" id="HIU40186.1"/>
    </source>
</evidence>
<proteinExistence type="predicted"/>
<dbReference type="EMBL" id="DVMT01000027">
    <property type="protein sequence ID" value="HIU40186.1"/>
    <property type="molecule type" value="Genomic_DNA"/>
</dbReference>
<reference evidence="1" key="2">
    <citation type="journal article" date="2021" name="PeerJ">
        <title>Extensive microbial diversity within the chicken gut microbiome revealed by metagenomics and culture.</title>
        <authorList>
            <person name="Gilroy R."/>
            <person name="Ravi A."/>
            <person name="Getino M."/>
            <person name="Pursley I."/>
            <person name="Horton D.L."/>
            <person name="Alikhan N.F."/>
            <person name="Baker D."/>
            <person name="Gharbi K."/>
            <person name="Hall N."/>
            <person name="Watson M."/>
            <person name="Adriaenssens E.M."/>
            <person name="Foster-Nyarko E."/>
            <person name="Jarju S."/>
            <person name="Secka A."/>
            <person name="Antonio M."/>
            <person name="Oren A."/>
            <person name="Chaudhuri R.R."/>
            <person name="La Ragione R."/>
            <person name="Hildebrand F."/>
            <person name="Pallen M.J."/>
        </authorList>
    </citation>
    <scope>NUCLEOTIDE SEQUENCE</scope>
    <source>
        <strain evidence="1">CHK193-30670</strain>
    </source>
</reference>
<gene>
    <name evidence="1" type="ORF">IAB68_02655</name>
</gene>
<name>A0A9D1IP64_9FIRM</name>
<organism evidence="1 2">
    <name type="scientific">Candidatus Aphodocola excrementigallinarum</name>
    <dbReference type="NCBI Taxonomy" id="2840670"/>
    <lineage>
        <taxon>Bacteria</taxon>
        <taxon>Bacillati</taxon>
        <taxon>Bacillota</taxon>
        <taxon>Bacilli</taxon>
        <taxon>Candidatus Aphodocola</taxon>
    </lineage>
</organism>
<reference evidence="1" key="1">
    <citation type="submission" date="2020-10" db="EMBL/GenBank/DDBJ databases">
        <authorList>
            <person name="Gilroy R."/>
        </authorList>
    </citation>
    <scope>NUCLEOTIDE SEQUENCE</scope>
    <source>
        <strain evidence="1">CHK193-30670</strain>
    </source>
</reference>
<evidence type="ECO:0000313" key="2">
    <source>
        <dbReference type="Proteomes" id="UP000824074"/>
    </source>
</evidence>
<sequence>RKTYYEKKIKGNMYKIFPVYYPVGNGIFNMDKSIEDIRWIIDHFVK</sequence>
<dbReference type="AlphaFoldDB" id="A0A9D1IP64"/>
<feature type="non-terminal residue" evidence="1">
    <location>
        <position position="1"/>
    </location>
</feature>
<accession>A0A9D1IP64</accession>
<protein>
    <submittedName>
        <fullName evidence="1">Uncharacterized protein</fullName>
    </submittedName>
</protein>